<dbReference type="Proteomes" id="UP000245489">
    <property type="component" value="Unassembled WGS sequence"/>
</dbReference>
<dbReference type="PANTHER" id="PTHR11203:SF37">
    <property type="entry name" value="INTEGRATOR COMPLEX SUBUNIT 11"/>
    <property type="match status" value="1"/>
</dbReference>
<accession>A0A316EEG0</accession>
<evidence type="ECO:0000259" key="3">
    <source>
        <dbReference type="SMART" id="SM01027"/>
    </source>
</evidence>
<dbReference type="Gene3D" id="3.40.50.10890">
    <property type="match status" value="1"/>
</dbReference>
<dbReference type="SMART" id="SM00849">
    <property type="entry name" value="Lactamase_B"/>
    <property type="match status" value="1"/>
</dbReference>
<dbReference type="PANTHER" id="PTHR11203">
    <property type="entry name" value="CLEAVAGE AND POLYADENYLATION SPECIFICITY FACTOR FAMILY MEMBER"/>
    <property type="match status" value="1"/>
</dbReference>
<dbReference type="Gene3D" id="3.60.15.10">
    <property type="entry name" value="Ribonuclease Z/Hydroxyacylglutathione hydrolase-like"/>
    <property type="match status" value="1"/>
</dbReference>
<dbReference type="SUPFAM" id="SSF56281">
    <property type="entry name" value="Metallo-hydrolase/oxidoreductase"/>
    <property type="match status" value="1"/>
</dbReference>
<comment type="caution">
    <text evidence="4">The sequence shown here is derived from an EMBL/GenBank/DDBJ whole genome shotgun (WGS) entry which is preliminary data.</text>
</comment>
<dbReference type="Pfam" id="PF07521">
    <property type="entry name" value="RMMBL"/>
    <property type="match status" value="1"/>
</dbReference>
<keyword evidence="5" id="KW-1185">Reference proteome</keyword>
<dbReference type="InterPro" id="IPR036866">
    <property type="entry name" value="RibonucZ/Hydroxyglut_hydro"/>
</dbReference>
<gene>
    <name evidence="4" type="ORF">LV89_00594</name>
</gene>
<dbReference type="Pfam" id="PF10996">
    <property type="entry name" value="Beta-Casp"/>
    <property type="match status" value="1"/>
</dbReference>
<dbReference type="AlphaFoldDB" id="A0A316EEG0"/>
<evidence type="ECO:0000313" key="5">
    <source>
        <dbReference type="Proteomes" id="UP000245489"/>
    </source>
</evidence>
<evidence type="ECO:0000259" key="2">
    <source>
        <dbReference type="SMART" id="SM00849"/>
    </source>
</evidence>
<proteinExistence type="predicted"/>
<evidence type="ECO:0000256" key="1">
    <source>
        <dbReference type="ARBA" id="ARBA00022801"/>
    </source>
</evidence>
<dbReference type="Pfam" id="PF00753">
    <property type="entry name" value="Lactamase_B"/>
    <property type="match status" value="1"/>
</dbReference>
<protein>
    <submittedName>
        <fullName evidence="4">Metallo-beta-lactamase family protein</fullName>
    </submittedName>
</protein>
<organism evidence="4 5">
    <name type="scientific">Arcicella aurantiaca</name>
    <dbReference type="NCBI Taxonomy" id="591202"/>
    <lineage>
        <taxon>Bacteria</taxon>
        <taxon>Pseudomonadati</taxon>
        <taxon>Bacteroidota</taxon>
        <taxon>Cytophagia</taxon>
        <taxon>Cytophagales</taxon>
        <taxon>Flectobacillaceae</taxon>
        <taxon>Arcicella</taxon>
    </lineage>
</organism>
<dbReference type="InterPro" id="IPR001279">
    <property type="entry name" value="Metallo-B-lactamas"/>
</dbReference>
<dbReference type="InterPro" id="IPR050698">
    <property type="entry name" value="MBL"/>
</dbReference>
<reference evidence="4 5" key="1">
    <citation type="submission" date="2018-05" db="EMBL/GenBank/DDBJ databases">
        <title>Genomic Encyclopedia of Archaeal and Bacterial Type Strains, Phase II (KMG-II): from individual species to whole genera.</title>
        <authorList>
            <person name="Goeker M."/>
        </authorList>
    </citation>
    <scope>NUCLEOTIDE SEQUENCE [LARGE SCALE GENOMIC DNA]</scope>
    <source>
        <strain evidence="4 5">DSM 22214</strain>
    </source>
</reference>
<dbReference type="InterPro" id="IPR022712">
    <property type="entry name" value="Beta_Casp"/>
</dbReference>
<evidence type="ECO:0000313" key="4">
    <source>
        <dbReference type="EMBL" id="PWK29040.1"/>
    </source>
</evidence>
<dbReference type="EMBL" id="QGGO01000002">
    <property type="protein sequence ID" value="PWK29040.1"/>
    <property type="molecule type" value="Genomic_DNA"/>
</dbReference>
<sequence length="480" mass="54053">MTDFCLCYFYLNDNMKIQFHGAAQRVTGSKHLIITEKGTKILLDCGLFQGLNTQELNQNFAFDPSEIDYLVLSHAHIDHTGLLPRLVKKGYTGKIFCTSATKDLCSILLGDSARIQESDLARINKRRAKRGETVLENLYSQEDVEQTLSQMVAVNFREIFWLNDEVSCYFTDTGHILGSAAVSLTIKENEKEIKLFFSGDIGRPNDKILNSPEAFPQADYIICESTYGSRLHETETDVKAHLREIVQKVCVEQKGKLLIPAFSIDRTQELVYALDQLENEGKWPVIKVFVDSPLSVNATQIMKNHPECFNPEVLAYLKKGDGDAFGFPNLFYISSTEDSKKLNELDEPCIIISSSGMAEAGRIKHHIANHIEDIRCAVLLVGYTSPDSLGGQLKAGAKKVNIFGKEFDVRAEVIVMDSFSAHADYQEIIQYLSCQDKSKIKEIFLVHGELDVQTIFKEKLLKEGYSKIYIPAHQEEVIIS</sequence>
<feature type="domain" description="Beta-Casp" evidence="3">
    <location>
        <begin position="267"/>
        <end position="393"/>
    </location>
</feature>
<dbReference type="GO" id="GO:0016787">
    <property type="term" value="F:hydrolase activity"/>
    <property type="evidence" value="ECO:0007669"/>
    <property type="project" value="UniProtKB-KW"/>
</dbReference>
<feature type="domain" description="Metallo-beta-lactamase" evidence="2">
    <location>
        <begin position="27"/>
        <end position="241"/>
    </location>
</feature>
<dbReference type="CDD" id="cd16295">
    <property type="entry name" value="TTHA0252-CPSF-like_MBL-fold"/>
    <property type="match status" value="1"/>
</dbReference>
<name>A0A316EEG0_9BACT</name>
<dbReference type="GO" id="GO:0004521">
    <property type="term" value="F:RNA endonuclease activity"/>
    <property type="evidence" value="ECO:0007669"/>
    <property type="project" value="TreeGrafter"/>
</dbReference>
<dbReference type="InterPro" id="IPR011108">
    <property type="entry name" value="RMMBL"/>
</dbReference>
<dbReference type="SMART" id="SM01027">
    <property type="entry name" value="Beta-Casp"/>
    <property type="match status" value="1"/>
</dbReference>
<keyword evidence="1" id="KW-0378">Hydrolase</keyword>